<dbReference type="InterPro" id="IPR036034">
    <property type="entry name" value="PDZ_sf"/>
</dbReference>
<keyword evidence="2" id="KW-0472">Membrane</keyword>
<gene>
    <name evidence="4" type="ORF">AMON00008_LOCUS54290</name>
</gene>
<protein>
    <recommendedName>
        <fullName evidence="3">Lipoyl-binding domain-containing protein</fullName>
    </recommendedName>
</protein>
<dbReference type="Pfam" id="PF00364">
    <property type="entry name" value="Biotin_lipoyl"/>
    <property type="match status" value="1"/>
</dbReference>
<dbReference type="InterPro" id="IPR011053">
    <property type="entry name" value="Single_hybrid_motif"/>
</dbReference>
<dbReference type="Gene3D" id="2.40.50.100">
    <property type="match status" value="1"/>
</dbReference>
<proteinExistence type="predicted"/>
<dbReference type="InterPro" id="IPR000089">
    <property type="entry name" value="Biotin_lipoyl"/>
</dbReference>
<organism evidence="4">
    <name type="scientific">Alexandrium monilatum</name>
    <dbReference type="NCBI Taxonomy" id="311494"/>
    <lineage>
        <taxon>Eukaryota</taxon>
        <taxon>Sar</taxon>
        <taxon>Alveolata</taxon>
        <taxon>Dinophyceae</taxon>
        <taxon>Gonyaulacales</taxon>
        <taxon>Pyrocystaceae</taxon>
        <taxon>Alexandrium</taxon>
    </lineage>
</organism>
<feature type="transmembrane region" description="Helical" evidence="2">
    <location>
        <begin position="856"/>
        <end position="877"/>
    </location>
</feature>
<keyword evidence="2" id="KW-0812">Transmembrane</keyword>
<evidence type="ECO:0000259" key="3">
    <source>
        <dbReference type="Pfam" id="PF00364"/>
    </source>
</evidence>
<reference evidence="4" key="1">
    <citation type="submission" date="2021-01" db="EMBL/GenBank/DDBJ databases">
        <authorList>
            <person name="Corre E."/>
            <person name="Pelletier E."/>
            <person name="Niang G."/>
            <person name="Scheremetjew M."/>
            <person name="Finn R."/>
            <person name="Kale V."/>
            <person name="Holt S."/>
            <person name="Cochrane G."/>
            <person name="Meng A."/>
            <person name="Brown T."/>
            <person name="Cohen L."/>
        </authorList>
    </citation>
    <scope>NUCLEOTIDE SEQUENCE</scope>
    <source>
        <strain evidence="4">CCMP3105</strain>
    </source>
</reference>
<sequence length="1089" mass="117720">MALLSTDDIDSGTPFAPLRLPAGTGAQSSTRPVRRVLLAAVTAAALGGLALLGVLRHHTGRGVAGVVWSADAGEIIEEDTTNDPLEKAGSVDSVCQNYPKLSIKKCLHNNLALKGPDKGDEGMIFHADNTNTGDSVELVVNGVSSYKPFSPRMNGMSGKYGTLNLVSGSSVKVTFSVRNAITKEPVVEPYFALTFFDLDQGLGGTSQESVTISDFTSFALADDIEPGSGSEVKEIANPDGSRTFRSSTFGTGADNPKDPANLSKQQKNRAVSFRFRNFRSVDVTFAASKGLEPRFFTFVAYPALICNANYNSQHLADLRQGPSDTGVSADRNDIFQQWFVTPGDTVNVGDELCSVEKQDESVHVYRAPVKGQVKAIQAGLKKGDLLSQRLDDKTIAVISHETMAALPVGLGDAKTMAPAGEIFKKWHVKKDDIVMKGDPIADVQDKQAQVTTLTASKSGPVTAIQEDLETGMSIDTVEDGNLAVIGRFPSLPVAADSSVTEVPPDCTFVRYLVNVGDSVSANTPVAEVECKGGQVQEVEASAPGTVTARQENLVKGMAIDEAMLDRNIVVVGGSARQMKKFPPLEVEEGQHPAAVPAGMSFEAWHKDVDDIVKAHDPLLDVRNANGGLQTLAATGDGVVIRRQDKLERGMKIDEVMADDNLMVIGKLKPLEVSEGESPSNVPVGDYTFKEYQVAPGQIVNEGDTVAVVRDSKSNDIPVQATKYGTVKSRQEQLVDGASIPGVMEDRDLVVIGKYPAVQPSGPRQTGISAPPGAIFDRWYVEEGERVEQGDKIARVTIPDSNTPLGRRLIPNFGKTMDILSPTWGTVNNVQPLKPGASVEMQQMGSNIACLDQGPPWWLGILAVFLLLCCCLGLLCGVMKKPTPYKPMPVAEPEPAPAEPKPDGLRLDFEDGKSVRTVYAKRRPLGIKHQFKAPIVAHDFTINSYARQELGVKDGWKLRRIGDEELYDNPNFDEVNAKLTHYMKDFELWPLPIDFKKSHNSPEVQTVEFRTRPIGIEFTNRAPIKVSKIYPGSPAQAYGVQEGMFVTRIGDADVNHNTNFREVISHFNEGVQPLDEGTIQGSTSDTENGR</sequence>
<evidence type="ECO:0000256" key="2">
    <source>
        <dbReference type="SAM" id="Phobius"/>
    </source>
</evidence>
<accession>A0A7S4SSD0</accession>
<evidence type="ECO:0000256" key="1">
    <source>
        <dbReference type="SAM" id="MobiDB-lite"/>
    </source>
</evidence>
<dbReference type="EMBL" id="HBNR01076388">
    <property type="protein sequence ID" value="CAE4652803.1"/>
    <property type="molecule type" value="Transcribed_RNA"/>
</dbReference>
<dbReference type="AlphaFoldDB" id="A0A7S4SSD0"/>
<dbReference type="SUPFAM" id="SSF50156">
    <property type="entry name" value="PDZ domain-like"/>
    <property type="match status" value="1"/>
</dbReference>
<keyword evidence="2" id="KW-1133">Transmembrane helix</keyword>
<dbReference type="SUPFAM" id="SSF51230">
    <property type="entry name" value="Single hybrid motif"/>
    <property type="match status" value="1"/>
</dbReference>
<feature type="domain" description="Lipoyl-binding" evidence="3">
    <location>
        <begin position="327"/>
        <end position="378"/>
    </location>
</feature>
<name>A0A7S4SSD0_9DINO</name>
<feature type="region of interest" description="Disordered" evidence="1">
    <location>
        <begin position="238"/>
        <end position="264"/>
    </location>
</feature>
<evidence type="ECO:0000313" key="4">
    <source>
        <dbReference type="EMBL" id="CAE4652803.1"/>
    </source>
</evidence>
<feature type="transmembrane region" description="Helical" evidence="2">
    <location>
        <begin position="36"/>
        <end position="55"/>
    </location>
</feature>